<dbReference type="PROSITE" id="PS50112">
    <property type="entry name" value="PAS"/>
    <property type="match status" value="1"/>
</dbReference>
<dbReference type="SMART" id="SM00091">
    <property type="entry name" value="PAS"/>
    <property type="match status" value="1"/>
</dbReference>
<evidence type="ECO:0000256" key="1">
    <source>
        <dbReference type="ARBA" id="ARBA00004123"/>
    </source>
</evidence>
<evidence type="ECO:0000256" key="4">
    <source>
        <dbReference type="ARBA" id="ARBA00023163"/>
    </source>
</evidence>
<evidence type="ECO:0000256" key="3">
    <source>
        <dbReference type="ARBA" id="ARBA00023125"/>
    </source>
</evidence>
<dbReference type="GO" id="GO:0005634">
    <property type="term" value="C:nucleus"/>
    <property type="evidence" value="ECO:0007669"/>
    <property type="project" value="UniProtKB-SubCell"/>
</dbReference>
<sequence length="678" mass="75305">FPTAIQEKHFKKQVGQTIKEDNISNKTAVQEGGLLLESLNGFALVVSADGMIFYASSTIVDYLGFHQTDVMHQNIYDYIHVDDRQDFCRQLHWAMNPPQMFGQQLQTDTGEEYFLSKLFKAQENDSTTTDYSSFLTRCFICRVRCLLDSTSGFLTMQFQGKLKFLFGQRKKSSSGTVLPPQLSLFCIVVPLLLPSMTEMKMKSLLVKAKHKADDAAAGNTNSSSKGSNSGMYEAAELYEGNIHPEGATFTNVLEIAENQIKAKNNGENGISVVKVQTNEDHWVWVQANTQLLYRSGCSEYVLAQQQTLKEEDEQLKIPSGLASLKGNLEGFCCNSAIETLGQWKHLNWTAVKNEQENVKVKFEPHTNGECFMQEEPLGSNTLPGVQNNCTTNSSWTLRNSSSCSVSQRVNTCSNRRAGPFYSRDQSFLNLASTCPSHWGSAESCQPYSGVQQRCVESYSTEQLKLQRPVPSLESVYDTAFPLELPIKTEYDSDSENTADNYLTPHPRAWLDESCSGRKQALSYPNRVHLKTEPDLRGPASPCQKPRHCLYPPCSWQRIAASHPNGLSPSRAWRGSRGKEPAPFCPQNSSGCLEGPPDPPQAACYGLFYSPGEEKEQGAEGFKLPCEFKSPCLVQAIKREPLDSPPLPSSAQTRVHMGFPGNTLAGAVPQKPAQCTFLH</sequence>
<evidence type="ECO:0000256" key="5">
    <source>
        <dbReference type="ARBA" id="ARBA00023242"/>
    </source>
</evidence>
<comment type="caution">
    <text evidence="7">The sequence shown here is derived from an EMBL/GenBank/DDBJ whole genome shotgun (WGS) entry which is preliminary data.</text>
</comment>
<evidence type="ECO:0000256" key="2">
    <source>
        <dbReference type="ARBA" id="ARBA00023015"/>
    </source>
</evidence>
<organism evidence="7 8">
    <name type="scientific">Ceyx cyanopectus</name>
    <name type="common">Indigo-banded kingfisher</name>
    <dbReference type="NCBI Taxonomy" id="390723"/>
    <lineage>
        <taxon>Eukaryota</taxon>
        <taxon>Metazoa</taxon>
        <taxon>Chordata</taxon>
        <taxon>Craniata</taxon>
        <taxon>Vertebrata</taxon>
        <taxon>Euteleostomi</taxon>
        <taxon>Archelosauria</taxon>
        <taxon>Archosauria</taxon>
        <taxon>Dinosauria</taxon>
        <taxon>Saurischia</taxon>
        <taxon>Theropoda</taxon>
        <taxon>Coelurosauria</taxon>
        <taxon>Aves</taxon>
        <taxon>Neognathae</taxon>
        <taxon>Neoaves</taxon>
        <taxon>Telluraves</taxon>
        <taxon>Coraciimorphae</taxon>
        <taxon>Coraciiformes</taxon>
        <taxon>Alcedinidae</taxon>
        <taxon>Ceyx</taxon>
    </lineage>
</organism>
<dbReference type="GO" id="GO:0000976">
    <property type="term" value="F:transcription cis-regulatory region binding"/>
    <property type="evidence" value="ECO:0007669"/>
    <property type="project" value="TreeGrafter"/>
</dbReference>
<keyword evidence="8" id="KW-1185">Reference proteome</keyword>
<feature type="non-terminal residue" evidence="7">
    <location>
        <position position="678"/>
    </location>
</feature>
<dbReference type="GO" id="GO:0034751">
    <property type="term" value="C:aryl hydrocarbon receptor complex"/>
    <property type="evidence" value="ECO:0007669"/>
    <property type="project" value="TreeGrafter"/>
</dbReference>
<dbReference type="Gene3D" id="3.30.450.20">
    <property type="entry name" value="PAS domain"/>
    <property type="match status" value="1"/>
</dbReference>
<keyword evidence="4" id="KW-0804">Transcription</keyword>
<evidence type="ECO:0000313" key="8">
    <source>
        <dbReference type="Proteomes" id="UP000586704"/>
    </source>
</evidence>
<dbReference type="OrthoDB" id="7788762at2759"/>
<proteinExistence type="predicted"/>
<comment type="subcellular location">
    <subcellularLocation>
        <location evidence="1">Nucleus</location>
    </subcellularLocation>
</comment>
<accession>A0A7L4MZI7</accession>
<keyword evidence="5" id="KW-0539">Nucleus</keyword>
<dbReference type="AlphaFoldDB" id="A0A7L4MZI7"/>
<keyword evidence="3" id="KW-0238">DNA-binding</keyword>
<reference evidence="7 8" key="1">
    <citation type="submission" date="2020-02" db="EMBL/GenBank/DDBJ databases">
        <title>Bird 10,000 Genomes (B10K) Project - Family phase.</title>
        <authorList>
            <person name="Zhang G."/>
        </authorList>
    </citation>
    <scope>NUCLEOTIDE SEQUENCE [LARGE SCALE GENOMIC DNA]</scope>
    <source>
        <strain evidence="7">B10K-DU-013-51</strain>
        <tissue evidence="7">Mixed tissue sample</tissue>
    </source>
</reference>
<dbReference type="PANTHER" id="PTHR10649">
    <property type="entry name" value="ARYL HYDROCARBON RECEPTOR"/>
    <property type="match status" value="1"/>
</dbReference>
<protein>
    <submittedName>
        <fullName evidence="7">AHRR protein</fullName>
    </submittedName>
</protein>
<dbReference type="PANTHER" id="PTHR10649:SF3">
    <property type="entry name" value="ARYL HYDROCARBON RECEPTOR REPRESSOR"/>
    <property type="match status" value="1"/>
</dbReference>
<evidence type="ECO:0000313" key="7">
    <source>
        <dbReference type="EMBL" id="NXY83116.1"/>
    </source>
</evidence>
<dbReference type="Proteomes" id="UP000586704">
    <property type="component" value="Unassembled WGS sequence"/>
</dbReference>
<dbReference type="CDD" id="cd00130">
    <property type="entry name" value="PAS"/>
    <property type="match status" value="1"/>
</dbReference>
<dbReference type="FunFam" id="3.30.450.20:FF:000056">
    <property type="entry name" value="aryl hydrocarbon receptor repressor"/>
    <property type="match status" value="1"/>
</dbReference>
<dbReference type="GO" id="GO:0006805">
    <property type="term" value="P:xenobiotic metabolic process"/>
    <property type="evidence" value="ECO:0007669"/>
    <property type="project" value="InterPro"/>
</dbReference>
<dbReference type="InterPro" id="IPR039091">
    <property type="entry name" value="AHR/AHRR"/>
</dbReference>
<dbReference type="InterPro" id="IPR013767">
    <property type="entry name" value="PAS_fold"/>
</dbReference>
<feature type="non-terminal residue" evidence="7">
    <location>
        <position position="1"/>
    </location>
</feature>
<dbReference type="GO" id="GO:0004879">
    <property type="term" value="F:nuclear receptor activity"/>
    <property type="evidence" value="ECO:0007669"/>
    <property type="project" value="TreeGrafter"/>
</dbReference>
<dbReference type="InterPro" id="IPR035965">
    <property type="entry name" value="PAS-like_dom_sf"/>
</dbReference>
<name>A0A7L4MZI7_9AVES</name>
<dbReference type="EMBL" id="VYZU01019402">
    <property type="protein sequence ID" value="NXY83116.1"/>
    <property type="molecule type" value="Genomic_DNA"/>
</dbReference>
<feature type="domain" description="PAS" evidence="6">
    <location>
        <begin position="35"/>
        <end position="98"/>
    </location>
</feature>
<dbReference type="InterPro" id="IPR000014">
    <property type="entry name" value="PAS"/>
</dbReference>
<dbReference type="Pfam" id="PF00989">
    <property type="entry name" value="PAS"/>
    <property type="match status" value="1"/>
</dbReference>
<gene>
    <name evidence="7" type="primary">Ahrr</name>
    <name evidence="7" type="ORF">CEYCYA_R01555</name>
</gene>
<dbReference type="SUPFAM" id="SSF55785">
    <property type="entry name" value="PYP-like sensor domain (PAS domain)"/>
    <property type="match status" value="1"/>
</dbReference>
<evidence type="ECO:0000259" key="6">
    <source>
        <dbReference type="PROSITE" id="PS50112"/>
    </source>
</evidence>
<keyword evidence="2" id="KW-0805">Transcription regulation</keyword>